<sequence length="376" mass="43740">MDSRKESLTGQGGPGAVLKRLGSSLRKRPRRLLLLAVPFLIYFLFLRPSPDRIPFHYPLGPATVNTSLTRQIPPYVHYVYGLSPTFGGRPFAFMQYLCMMSALRVLKPEIIYFHHVYEPSGWYWEQWKKAVSESGTTRLELVKQRDVTEVFGNPVEHFAHKADVLRLEVLRDYGGVYLDVDVLVIKDFAPLYGQEMVMAMESQPNLDPKLPPSGLCNAIMLSKPRSSFVDRWIDTYRTFSKDVWAQHSVTTPWSLAQQFPTEITVLNKFAFFWPLWHDDHLRLVHRTTTFSFHSPSPLAPTRDTQFAYHLWESADEAERYLGPYDPDRIHNRGAKKGKEREEDGASDENAFSREARQWISERFRREWREAKKRGEV</sequence>
<accession>A0A1Y2CA75</accession>
<dbReference type="Proteomes" id="UP000193467">
    <property type="component" value="Unassembled WGS sequence"/>
</dbReference>
<dbReference type="PANTHER" id="PTHR46830:SF2">
    <property type="entry name" value="ALPHA-1,4-N-ACETYLGLUCOSAMINYLTRANSFERASE"/>
    <property type="match status" value="1"/>
</dbReference>
<keyword evidence="5" id="KW-1185">Reference proteome</keyword>
<proteinExistence type="inferred from homology"/>
<dbReference type="GO" id="GO:0016740">
    <property type="term" value="F:transferase activity"/>
    <property type="evidence" value="ECO:0007669"/>
    <property type="project" value="UniProtKB-KW"/>
</dbReference>
<keyword evidence="3" id="KW-0472">Membrane</keyword>
<dbReference type="STRING" id="106004.A0A1Y2CA75"/>
<dbReference type="Gene3D" id="3.90.550.20">
    <property type="match status" value="1"/>
</dbReference>
<gene>
    <name evidence="4" type="ORF">BCR35DRAFT_311178</name>
</gene>
<organism evidence="4 5">
    <name type="scientific">Leucosporidium creatinivorum</name>
    <dbReference type="NCBI Taxonomy" id="106004"/>
    <lineage>
        <taxon>Eukaryota</taxon>
        <taxon>Fungi</taxon>
        <taxon>Dikarya</taxon>
        <taxon>Basidiomycota</taxon>
        <taxon>Pucciniomycotina</taxon>
        <taxon>Microbotryomycetes</taxon>
        <taxon>Leucosporidiales</taxon>
        <taxon>Leucosporidium</taxon>
    </lineage>
</organism>
<feature type="compositionally biased region" description="Basic and acidic residues" evidence="2">
    <location>
        <begin position="325"/>
        <end position="343"/>
    </location>
</feature>
<keyword evidence="3" id="KW-0812">Transmembrane</keyword>
<dbReference type="InterPro" id="IPR029044">
    <property type="entry name" value="Nucleotide-diphossugar_trans"/>
</dbReference>
<feature type="transmembrane region" description="Helical" evidence="3">
    <location>
        <begin position="32"/>
        <end position="49"/>
    </location>
</feature>
<dbReference type="EMBL" id="MCGR01000127">
    <property type="protein sequence ID" value="ORY43931.1"/>
    <property type="molecule type" value="Genomic_DNA"/>
</dbReference>
<feature type="region of interest" description="Disordered" evidence="2">
    <location>
        <begin position="325"/>
        <end position="352"/>
    </location>
</feature>
<comment type="similarity">
    <text evidence="1">Belongs to the glycosyltransferase 32 family.</text>
</comment>
<keyword evidence="3" id="KW-1133">Transmembrane helix</keyword>
<dbReference type="SUPFAM" id="SSF53448">
    <property type="entry name" value="Nucleotide-diphospho-sugar transferases"/>
    <property type="match status" value="1"/>
</dbReference>
<evidence type="ECO:0000256" key="2">
    <source>
        <dbReference type="SAM" id="MobiDB-lite"/>
    </source>
</evidence>
<dbReference type="InterPro" id="IPR007577">
    <property type="entry name" value="GlycoTrfase_DXD_sugar-bd_CS"/>
</dbReference>
<dbReference type="PANTHER" id="PTHR46830">
    <property type="entry name" value="TRANSFERASE, PUTATIVE-RELATED"/>
    <property type="match status" value="1"/>
</dbReference>
<evidence type="ECO:0000256" key="3">
    <source>
        <dbReference type="SAM" id="Phobius"/>
    </source>
</evidence>
<name>A0A1Y2CA75_9BASI</name>
<evidence type="ECO:0000313" key="5">
    <source>
        <dbReference type="Proteomes" id="UP000193467"/>
    </source>
</evidence>
<keyword evidence="4" id="KW-0808">Transferase</keyword>
<comment type="caution">
    <text evidence="4">The sequence shown here is derived from an EMBL/GenBank/DDBJ whole genome shotgun (WGS) entry which is preliminary data.</text>
</comment>
<reference evidence="4 5" key="1">
    <citation type="submission" date="2016-07" db="EMBL/GenBank/DDBJ databases">
        <title>Pervasive Adenine N6-methylation of Active Genes in Fungi.</title>
        <authorList>
            <consortium name="DOE Joint Genome Institute"/>
            <person name="Mondo S.J."/>
            <person name="Dannebaum R.O."/>
            <person name="Kuo R.C."/>
            <person name="Labutti K."/>
            <person name="Haridas S."/>
            <person name="Kuo A."/>
            <person name="Salamov A."/>
            <person name="Ahrendt S.R."/>
            <person name="Lipzen A."/>
            <person name="Sullivan W."/>
            <person name="Andreopoulos W.B."/>
            <person name="Clum A."/>
            <person name="Lindquist E."/>
            <person name="Daum C."/>
            <person name="Ramamoorthy G.K."/>
            <person name="Gryganskyi A."/>
            <person name="Culley D."/>
            <person name="Magnuson J.K."/>
            <person name="James T.Y."/>
            <person name="O'Malley M.A."/>
            <person name="Stajich J.E."/>
            <person name="Spatafora J.W."/>
            <person name="Visel A."/>
            <person name="Grigoriev I.V."/>
        </authorList>
    </citation>
    <scope>NUCLEOTIDE SEQUENCE [LARGE SCALE GENOMIC DNA]</scope>
    <source>
        <strain evidence="4 5">62-1032</strain>
    </source>
</reference>
<protein>
    <submittedName>
        <fullName evidence="4">Nucleotide-diphospho-sugar transferase</fullName>
    </submittedName>
</protein>
<evidence type="ECO:0000256" key="1">
    <source>
        <dbReference type="ARBA" id="ARBA00009003"/>
    </source>
</evidence>
<dbReference type="AlphaFoldDB" id="A0A1Y2CA75"/>
<evidence type="ECO:0000313" key="4">
    <source>
        <dbReference type="EMBL" id="ORY43931.1"/>
    </source>
</evidence>
<dbReference type="Pfam" id="PF04488">
    <property type="entry name" value="Gly_transf_sug"/>
    <property type="match status" value="1"/>
</dbReference>
<dbReference type="OrthoDB" id="409543at2759"/>
<dbReference type="InParanoid" id="A0A1Y2CA75"/>